<evidence type="ECO:0000313" key="1">
    <source>
        <dbReference type="Proteomes" id="UP000694918"/>
    </source>
</evidence>
<dbReference type="Proteomes" id="UP000694918">
    <property type="component" value="Unplaced"/>
</dbReference>
<dbReference type="RefSeq" id="XP_011048251.1">
    <property type="nucleotide sequence ID" value="XM_011049949.1"/>
</dbReference>
<dbReference type="PANTHER" id="PTHR33625">
    <property type="entry name" value="OS08G0179900 PROTEIN"/>
    <property type="match status" value="1"/>
</dbReference>
<organism evidence="1 2">
    <name type="scientific">Populus euphratica</name>
    <name type="common">Euphrates poplar</name>
    <dbReference type="NCBI Taxonomy" id="75702"/>
    <lineage>
        <taxon>Eukaryota</taxon>
        <taxon>Viridiplantae</taxon>
        <taxon>Streptophyta</taxon>
        <taxon>Embryophyta</taxon>
        <taxon>Tracheophyta</taxon>
        <taxon>Spermatophyta</taxon>
        <taxon>Magnoliopsida</taxon>
        <taxon>eudicotyledons</taxon>
        <taxon>Gunneridae</taxon>
        <taxon>Pentapetalae</taxon>
        <taxon>rosids</taxon>
        <taxon>fabids</taxon>
        <taxon>Malpighiales</taxon>
        <taxon>Salicaceae</taxon>
        <taxon>Saliceae</taxon>
        <taxon>Populus</taxon>
    </lineage>
</organism>
<evidence type="ECO:0000313" key="2">
    <source>
        <dbReference type="RefSeq" id="XP_011048251.1"/>
    </source>
</evidence>
<keyword evidence="1" id="KW-1185">Reference proteome</keyword>
<gene>
    <name evidence="2" type="primary">LOC105142358</name>
</gene>
<accession>A0AAJ6YAG9</accession>
<protein>
    <submittedName>
        <fullName evidence="2">Uncharacterized protein LOC105142358 isoform X3</fullName>
    </submittedName>
</protein>
<dbReference type="PANTHER" id="PTHR33625:SF4">
    <property type="entry name" value="OS08G0179900 PROTEIN"/>
    <property type="match status" value="1"/>
</dbReference>
<dbReference type="AlphaFoldDB" id="A0AAJ6YAG9"/>
<sequence>MGGGRAMRAAAKVAGIGVVNSGIRGAISCVPPSAEQAVRNASRPVSAIISSTLSGGEVAATVQRPSWELDEWEFAGGVEEETVVHSAEPVARVVFGGAPPSLQEAEAATFELKDALQKVYLSSPNSGTASSVGGSQLSGLPLLRKSDSLETKDCIPCDPTGAPVPKYAMQAFSLLNESPKIQVLIHHSSLELLLLQLPLIQMSGTQFGRMKPFRISSSPRILPIPSHLKPRNLSGIPTLRMQYLLRSSLNYLMMKVKLKALKLNSWILSITSSLLWLTW</sequence>
<dbReference type="GeneID" id="105142358"/>
<proteinExistence type="predicted"/>
<name>A0AAJ6YAG9_POPEU</name>
<reference evidence="2" key="1">
    <citation type="submission" date="2025-08" db="UniProtKB">
        <authorList>
            <consortium name="RefSeq"/>
        </authorList>
    </citation>
    <scope>IDENTIFICATION</scope>
</reference>